<dbReference type="SUPFAM" id="SSF46785">
    <property type="entry name" value="Winged helix' DNA-binding domain"/>
    <property type="match status" value="1"/>
</dbReference>
<reference evidence="3" key="1">
    <citation type="submission" date="2008-02" db="EMBL/GenBank/DDBJ databases">
        <title>Complete sequence of chromosome 3 of Burkholderia cenocepacia MC0-3.</title>
        <authorList>
            <person name="Copeland A."/>
            <person name="Lucas S."/>
            <person name="Lapidus A."/>
            <person name="Barry K."/>
            <person name="Bruce D."/>
            <person name="Goodwin L."/>
            <person name="Glavina del Rio T."/>
            <person name="Dalin E."/>
            <person name="Tice H."/>
            <person name="Pitluck S."/>
            <person name="Chain P."/>
            <person name="Malfatti S."/>
            <person name="Shin M."/>
            <person name="Vergez L."/>
            <person name="Schmutz J."/>
            <person name="Larimer F."/>
            <person name="Land M."/>
            <person name="Hauser L."/>
            <person name="Kyrpides N."/>
            <person name="Mikhailova N."/>
            <person name="Tiedje J."/>
            <person name="Richardson P."/>
        </authorList>
    </citation>
    <scope>NUCLEOTIDE SEQUENCE [LARGE SCALE GENOMIC DNA]</scope>
    <source>
        <strain evidence="3">MC0-3</strain>
    </source>
</reference>
<dbReference type="InterPro" id="IPR036388">
    <property type="entry name" value="WH-like_DNA-bd_sf"/>
</dbReference>
<accession>B1KCS3</accession>
<dbReference type="InterPro" id="IPR000835">
    <property type="entry name" value="HTH_MarR-typ"/>
</dbReference>
<dbReference type="PROSITE" id="PS50995">
    <property type="entry name" value="HTH_MARR_2"/>
    <property type="match status" value="1"/>
</dbReference>
<dbReference type="EMBL" id="CP000960">
    <property type="protein sequence ID" value="ACA96020.1"/>
    <property type="molecule type" value="Genomic_DNA"/>
</dbReference>
<feature type="domain" description="HTH marR-type" evidence="1">
    <location>
        <begin position="30"/>
        <end position="162"/>
    </location>
</feature>
<evidence type="ECO:0000313" key="3">
    <source>
        <dbReference type="Proteomes" id="UP000002169"/>
    </source>
</evidence>
<dbReference type="PANTHER" id="PTHR33164:SF43">
    <property type="entry name" value="HTH-TYPE TRANSCRIPTIONAL REPRESSOR YETL"/>
    <property type="match status" value="1"/>
</dbReference>
<name>B1KCS3_BURO0</name>
<dbReference type="HOGENOM" id="CLU_083287_18_5_4"/>
<gene>
    <name evidence="2" type="ordered locus">Bcenmc03_6917</name>
</gene>
<dbReference type="RefSeq" id="WP_012337382.1">
    <property type="nucleotide sequence ID" value="NC_010512.1"/>
</dbReference>
<dbReference type="InterPro" id="IPR036390">
    <property type="entry name" value="WH_DNA-bd_sf"/>
</dbReference>
<organism evidence="2 3">
    <name type="scientific">Burkholderia orbicola (strain MC0-3)</name>
    <dbReference type="NCBI Taxonomy" id="406425"/>
    <lineage>
        <taxon>Bacteria</taxon>
        <taxon>Pseudomonadati</taxon>
        <taxon>Pseudomonadota</taxon>
        <taxon>Betaproteobacteria</taxon>
        <taxon>Burkholderiales</taxon>
        <taxon>Burkholderiaceae</taxon>
        <taxon>Burkholderia</taxon>
        <taxon>Burkholderia cepacia complex</taxon>
        <taxon>Burkholderia orbicola</taxon>
    </lineage>
</organism>
<evidence type="ECO:0000259" key="1">
    <source>
        <dbReference type="PROSITE" id="PS50995"/>
    </source>
</evidence>
<dbReference type="AlphaFoldDB" id="B1KCS3"/>
<sequence length="165" mass="18322">MNLADAPSLIDGIAGTEPARALTPEDYRTEESVAFKMNLVHLLLGSEIDRKLSASGLSALQWGILKALYDERARTPTALCRILLADSGAMTRKLDSLERRGLIERIRSISDRRSIELVLKASGRQLLRETLPHIVETSNRQLLGFSVDEVATVKRLLDRMVVNLS</sequence>
<dbReference type="Pfam" id="PF12802">
    <property type="entry name" value="MarR_2"/>
    <property type="match status" value="1"/>
</dbReference>
<dbReference type="PRINTS" id="PR00598">
    <property type="entry name" value="HTHMARR"/>
</dbReference>
<dbReference type="PANTHER" id="PTHR33164">
    <property type="entry name" value="TRANSCRIPTIONAL REGULATOR, MARR FAMILY"/>
    <property type="match status" value="1"/>
</dbReference>
<protein>
    <submittedName>
        <fullName evidence="2">Transcriptional regulator, MarR family</fullName>
    </submittedName>
</protein>
<dbReference type="Gene3D" id="1.10.10.10">
    <property type="entry name" value="Winged helix-like DNA-binding domain superfamily/Winged helix DNA-binding domain"/>
    <property type="match status" value="1"/>
</dbReference>
<dbReference type="GO" id="GO:0006950">
    <property type="term" value="P:response to stress"/>
    <property type="evidence" value="ECO:0007669"/>
    <property type="project" value="TreeGrafter"/>
</dbReference>
<evidence type="ECO:0000313" key="2">
    <source>
        <dbReference type="EMBL" id="ACA96020.1"/>
    </source>
</evidence>
<dbReference type="GO" id="GO:0003700">
    <property type="term" value="F:DNA-binding transcription factor activity"/>
    <property type="evidence" value="ECO:0007669"/>
    <property type="project" value="InterPro"/>
</dbReference>
<dbReference type="SMART" id="SM00347">
    <property type="entry name" value="HTH_MARR"/>
    <property type="match status" value="1"/>
</dbReference>
<proteinExistence type="predicted"/>
<dbReference type="KEGG" id="bcm:Bcenmc03_6917"/>
<dbReference type="Proteomes" id="UP000002169">
    <property type="component" value="Chromosome 3"/>
</dbReference>
<dbReference type="InterPro" id="IPR039422">
    <property type="entry name" value="MarR/SlyA-like"/>
</dbReference>